<evidence type="ECO:0000256" key="10">
    <source>
        <dbReference type="HAMAP-Rule" id="MF_00952"/>
    </source>
</evidence>
<keyword evidence="9 10" id="KW-0413">Isomerase</keyword>
<comment type="similarity">
    <text evidence="2 10">Belongs to the type IA topoisomerase family.</text>
</comment>
<keyword evidence="14" id="KW-1185">Reference proteome</keyword>
<comment type="subunit">
    <text evidence="10">Monomer.</text>
</comment>
<dbReference type="InterPro" id="IPR034149">
    <property type="entry name" value="TOPRIM_TopoI"/>
</dbReference>
<dbReference type="AlphaFoldDB" id="B3R098"/>
<feature type="region of interest" description="Interaction with DNA" evidence="10">
    <location>
        <begin position="162"/>
        <end position="167"/>
    </location>
</feature>
<dbReference type="SUPFAM" id="SSF56712">
    <property type="entry name" value="Prokaryotic type I DNA topoisomerase"/>
    <property type="match status" value="1"/>
</dbReference>
<dbReference type="eggNOG" id="COG0550">
    <property type="taxonomic scope" value="Bacteria"/>
</dbReference>
<feature type="site" description="Interaction with DNA" evidence="10">
    <location>
        <position position="141"/>
    </location>
</feature>
<reference evidence="13 14" key="1">
    <citation type="journal article" date="2008" name="BMC Genomics">
        <title>The linear chromosome of the plant-pathogenic mycoplasma 'Candidatus Phytoplasma mali'.</title>
        <authorList>
            <person name="Kube M."/>
            <person name="Schneider B."/>
            <person name="Kuhl H."/>
            <person name="Dandekar T."/>
            <person name="Heitmann K."/>
            <person name="Migdoll A.M."/>
            <person name="Reinhardt R."/>
            <person name="Seemueller E."/>
        </authorList>
    </citation>
    <scope>NUCLEOTIDE SEQUENCE [LARGE SCALE GENOMIC DNA]</scope>
    <source>
        <strain evidence="13 14">AT</strain>
    </source>
</reference>
<dbReference type="InterPro" id="IPR013825">
    <property type="entry name" value="Topo_IA_cen_sub2"/>
</dbReference>
<dbReference type="HAMAP" id="MF_00952">
    <property type="entry name" value="Topoisom_1_prok"/>
    <property type="match status" value="1"/>
</dbReference>
<dbReference type="GO" id="GO:0003677">
    <property type="term" value="F:DNA binding"/>
    <property type="evidence" value="ECO:0007669"/>
    <property type="project" value="UniProtKB-KW"/>
</dbReference>
<dbReference type="PRINTS" id="PR00417">
    <property type="entry name" value="PRTPISMRASEI"/>
</dbReference>
<dbReference type="PANTHER" id="PTHR42785:SF1">
    <property type="entry name" value="DNA TOPOISOMERASE"/>
    <property type="match status" value="1"/>
</dbReference>
<dbReference type="Gene3D" id="1.10.290.10">
    <property type="entry name" value="Topoisomerase I, domain 4"/>
    <property type="match status" value="1"/>
</dbReference>
<dbReference type="SMART" id="SM00436">
    <property type="entry name" value="TOP1Bc"/>
    <property type="match status" value="1"/>
</dbReference>
<dbReference type="GO" id="GO:0005694">
    <property type="term" value="C:chromosome"/>
    <property type="evidence" value="ECO:0007669"/>
    <property type="project" value="InterPro"/>
</dbReference>
<dbReference type="Pfam" id="PF01396">
    <property type="entry name" value="Zn_ribbon_Top1"/>
    <property type="match status" value="1"/>
</dbReference>
<proteinExistence type="inferred from homology"/>
<dbReference type="CDD" id="cd03363">
    <property type="entry name" value="TOPRIM_TopoIA_TopoI"/>
    <property type="match status" value="1"/>
</dbReference>
<evidence type="ECO:0000256" key="6">
    <source>
        <dbReference type="ARBA" id="ARBA00022842"/>
    </source>
</evidence>
<dbReference type="GO" id="GO:0003917">
    <property type="term" value="F:DNA topoisomerase type I (single strand cut, ATP-independent) activity"/>
    <property type="evidence" value="ECO:0007669"/>
    <property type="project" value="UniProtKB-UniRule"/>
</dbReference>
<keyword evidence="8 10" id="KW-0238">DNA-binding</keyword>
<dbReference type="KEGG" id="pml:ATP_00075"/>
<feature type="site" description="Interaction with DNA" evidence="10">
    <location>
        <position position="292"/>
    </location>
</feature>
<dbReference type="STRING" id="37692.ATP_00075"/>
<dbReference type="InterPro" id="IPR013824">
    <property type="entry name" value="Topo_IA_cen_sub1"/>
</dbReference>
<dbReference type="InterPro" id="IPR005733">
    <property type="entry name" value="TopoI_bac-type"/>
</dbReference>
<dbReference type="NCBIfam" id="TIGR01051">
    <property type="entry name" value="topA_bact"/>
    <property type="match status" value="1"/>
</dbReference>
<dbReference type="Proteomes" id="UP000002020">
    <property type="component" value="Chromosome"/>
</dbReference>
<dbReference type="SUPFAM" id="SSF57783">
    <property type="entry name" value="Zinc beta-ribbon"/>
    <property type="match status" value="1"/>
</dbReference>
<feature type="active site" description="O-(5'-phospho-DNA)-tyrosine intermediate" evidence="10">
    <location>
        <position position="290"/>
    </location>
</feature>
<dbReference type="InterPro" id="IPR013497">
    <property type="entry name" value="Topo_IA_cen"/>
</dbReference>
<feature type="domain" description="Toprim" evidence="11">
    <location>
        <begin position="2"/>
        <end position="114"/>
    </location>
</feature>
<dbReference type="InterPro" id="IPR013826">
    <property type="entry name" value="Topo_IA_cen_sub3"/>
</dbReference>
<feature type="site" description="Interaction with DNA" evidence="10">
    <location>
        <position position="144"/>
    </location>
</feature>
<evidence type="ECO:0000256" key="8">
    <source>
        <dbReference type="ARBA" id="ARBA00023125"/>
    </source>
</evidence>
<dbReference type="Gene3D" id="3.40.50.140">
    <property type="match status" value="1"/>
</dbReference>
<dbReference type="PROSITE" id="PS52039">
    <property type="entry name" value="TOPO_IA_2"/>
    <property type="match status" value="1"/>
</dbReference>
<dbReference type="PANTHER" id="PTHR42785">
    <property type="entry name" value="DNA TOPOISOMERASE, TYPE IA, CORE"/>
    <property type="match status" value="1"/>
</dbReference>
<dbReference type="SMART" id="SM00437">
    <property type="entry name" value="TOP1Ac"/>
    <property type="match status" value="1"/>
</dbReference>
<dbReference type="EMBL" id="CU469464">
    <property type="protein sequence ID" value="CAP18262.1"/>
    <property type="molecule type" value="Genomic_DNA"/>
</dbReference>
<dbReference type="InterPro" id="IPR028612">
    <property type="entry name" value="Topoisom_1_IA"/>
</dbReference>
<evidence type="ECO:0000313" key="13">
    <source>
        <dbReference type="EMBL" id="CAP18262.1"/>
    </source>
</evidence>
<dbReference type="InterPro" id="IPR006171">
    <property type="entry name" value="TOPRIM_dom"/>
</dbReference>
<dbReference type="InterPro" id="IPR003602">
    <property type="entry name" value="Topo_IA_DNA-bd_dom"/>
</dbReference>
<evidence type="ECO:0000256" key="3">
    <source>
        <dbReference type="ARBA" id="ARBA00022723"/>
    </source>
</evidence>
<dbReference type="HOGENOM" id="CLU_002929_4_3_14"/>
<dbReference type="Gene3D" id="2.70.20.10">
    <property type="entry name" value="Topoisomerase I, domain 3"/>
    <property type="match status" value="1"/>
</dbReference>
<dbReference type="Pfam" id="PF01751">
    <property type="entry name" value="Toprim"/>
    <property type="match status" value="1"/>
</dbReference>
<gene>
    <name evidence="10 13" type="primary">topA</name>
    <name evidence="13" type="ordered locus">ATP_00075</name>
</gene>
<dbReference type="SMART" id="SM00493">
    <property type="entry name" value="TOPRIM"/>
    <property type="match status" value="1"/>
</dbReference>
<dbReference type="GO" id="GO:0006265">
    <property type="term" value="P:DNA topological change"/>
    <property type="evidence" value="ECO:0007669"/>
    <property type="project" value="UniProtKB-UniRule"/>
</dbReference>
<dbReference type="InterPro" id="IPR023405">
    <property type="entry name" value="Topo_IA_core_domain"/>
</dbReference>
<evidence type="ECO:0000256" key="4">
    <source>
        <dbReference type="ARBA" id="ARBA00022771"/>
    </source>
</evidence>
<name>B3R098_PHYMT</name>
<keyword evidence="5" id="KW-0862">Zinc</keyword>
<feature type="site" description="Interaction with DNA" evidence="10">
    <location>
        <position position="474"/>
    </location>
</feature>
<evidence type="ECO:0000256" key="1">
    <source>
        <dbReference type="ARBA" id="ARBA00000213"/>
    </source>
</evidence>
<dbReference type="GO" id="GO:0008270">
    <property type="term" value="F:zinc ion binding"/>
    <property type="evidence" value="ECO:0007669"/>
    <property type="project" value="UniProtKB-KW"/>
</dbReference>
<dbReference type="InterPro" id="IPR000380">
    <property type="entry name" value="Topo_IA"/>
</dbReference>
<dbReference type="InterPro" id="IPR013498">
    <property type="entry name" value="Topo_IA_Znf"/>
</dbReference>
<sequence length="599" mass="69765">MKKLIIVESPAKAKTIYNYLNKEFLVLSSKGHVTNLSFTGKDGLGVDIENDFKPNYKVIADKKKIVQELIQSSKGKEVFLATDPDREGESIAWHLAKILNLDPTSKNRIIFREMTKNFIVDSVKNPQKINTMLVSSQETRRILDRIIGFKLSKLVKRFHSKSAGRVQSVALKLIVDLEINRNNFIPEEYYLIKVIFENFKVDLFINDSKKIKKEEVDEILKKIKGKSFMVKHIDKKTVYKNPSIAFITSTLQQTAFNELNMTSALTMMIAQRLYEGEIKIEGERTGLITYMRTDSTRMSLSFIENTQKFIKSNYGENYLGSYQQKKNVNSQDAHEAIRPTNINKTPESLKKYLKKDEYRIYSLIYYRTLSSLMKYAIFENTKVFFQSVDYTFILEGLVRKFDGYQKVLNIDNKDKILSNFSLKEVYYPKEFINEQCFTTPPTRFSEATLIKTLEKLNIGRPSTYSKIIKTLKDRFYVILENKRFVPNKQGILTKNILEKFFSDIINVKYTSQIEKQLDQIAIGKITQKNMLENFYCDFKNLYDIADKKITKIVPKITDQKCSLCNKFLSIKKGRYGEFLGCSGFPKCKNIVNLKKYYQK</sequence>
<evidence type="ECO:0000256" key="2">
    <source>
        <dbReference type="ARBA" id="ARBA00009446"/>
    </source>
</evidence>
<dbReference type="CDD" id="cd00186">
    <property type="entry name" value="TOP1Ac"/>
    <property type="match status" value="1"/>
</dbReference>
<evidence type="ECO:0000259" key="12">
    <source>
        <dbReference type="PROSITE" id="PS52039"/>
    </source>
</evidence>
<evidence type="ECO:0000256" key="7">
    <source>
        <dbReference type="ARBA" id="ARBA00023029"/>
    </source>
</evidence>
<organism evidence="13 14">
    <name type="scientific">Phytoplasma mali (strain AT)</name>
    <dbReference type="NCBI Taxonomy" id="482235"/>
    <lineage>
        <taxon>Bacteria</taxon>
        <taxon>Bacillati</taxon>
        <taxon>Mycoplasmatota</taxon>
        <taxon>Mollicutes</taxon>
        <taxon>Acholeplasmatales</taxon>
        <taxon>Acholeplasmataceae</taxon>
        <taxon>Candidatus Phytoplasma</taxon>
        <taxon>16SrX (Apple proliferation group)</taxon>
    </lineage>
</organism>
<comment type="catalytic activity">
    <reaction evidence="1 10">
        <text>ATP-independent breakage of single-stranded DNA, followed by passage and rejoining.</text>
        <dbReference type="EC" id="5.6.2.1"/>
    </reaction>
</comment>
<keyword evidence="6" id="KW-0460">Magnesium</keyword>
<dbReference type="PROSITE" id="PS50880">
    <property type="entry name" value="TOPRIM"/>
    <property type="match status" value="1"/>
</dbReference>
<evidence type="ECO:0000259" key="11">
    <source>
        <dbReference type="PROSITE" id="PS50880"/>
    </source>
</evidence>
<accession>B3R098</accession>
<dbReference type="Pfam" id="PF01131">
    <property type="entry name" value="Topoisom_bac"/>
    <property type="match status" value="1"/>
</dbReference>
<keyword evidence="7 10" id="KW-0799">Topoisomerase</keyword>
<feature type="site" description="Interaction with DNA" evidence="10">
    <location>
        <position position="140"/>
    </location>
</feature>
<dbReference type="EC" id="5.6.2.1" evidence="10"/>
<dbReference type="InterPro" id="IPR023406">
    <property type="entry name" value="Topo_IA_AS"/>
</dbReference>
<dbReference type="InterPro" id="IPR003601">
    <property type="entry name" value="Topo_IA_2"/>
</dbReference>
<comment type="caution">
    <text evidence="10">Lacks conserved residue(s) required for the propagation of feature annotation.</text>
</comment>
<feature type="site" description="Interaction with DNA" evidence="10">
    <location>
        <position position="32"/>
    </location>
</feature>
<comment type="function">
    <text evidence="10">Releases the supercoiling and torsional tension of DNA, which is introduced during the DNA replication and transcription, by transiently cleaving and rejoining one strand of the DNA duplex. Introduces a single-strand break via transesterification at a target site in duplex DNA. The scissile phosphodiester is attacked by the catalytic tyrosine of the enzyme, resulting in the formation of a DNA-(5'-phosphotyrosyl)-enzyme intermediate and the expulsion of a 3'-OH DNA strand. The free DNA strand then undergoes passage around the unbroken strand, thus removing DNA supercoils. Finally, in the religation step, the DNA 3'-OH attacks the covalent intermediate to expel the active-site tyrosine and restore the DNA phosphodiester backbone.</text>
</comment>
<feature type="domain" description="Topo IA-type catalytic" evidence="12">
    <location>
        <begin position="130"/>
        <end position="542"/>
    </location>
</feature>
<protein>
    <recommendedName>
        <fullName evidence="10">DNA topoisomerase 1</fullName>
        <ecNumber evidence="10">5.6.2.1</ecNumber>
    </recommendedName>
    <alternativeName>
        <fullName evidence="10">DNA topoisomerase I</fullName>
    </alternativeName>
</protein>
<dbReference type="Gene3D" id="3.30.65.10">
    <property type="entry name" value="Bacterial Topoisomerase I, domain 1"/>
    <property type="match status" value="1"/>
</dbReference>
<dbReference type="PROSITE" id="PS00396">
    <property type="entry name" value="TOPO_IA_1"/>
    <property type="match status" value="1"/>
</dbReference>
<keyword evidence="3" id="KW-0479">Metal-binding</keyword>
<evidence type="ECO:0000313" key="14">
    <source>
        <dbReference type="Proteomes" id="UP000002020"/>
    </source>
</evidence>
<evidence type="ECO:0000256" key="5">
    <source>
        <dbReference type="ARBA" id="ARBA00022833"/>
    </source>
</evidence>
<keyword evidence="4" id="KW-0863">Zinc-finger</keyword>
<evidence type="ECO:0000256" key="9">
    <source>
        <dbReference type="ARBA" id="ARBA00023235"/>
    </source>
</evidence>
<dbReference type="Gene3D" id="1.10.460.10">
    <property type="entry name" value="Topoisomerase I, domain 2"/>
    <property type="match status" value="1"/>
</dbReference>